<evidence type="ECO:0000313" key="3">
    <source>
        <dbReference type="Proteomes" id="UP000297938"/>
    </source>
</evidence>
<dbReference type="AlphaFoldDB" id="A0A2R8A4F9"/>
<sequence length="141" mass="16159">MINKNKIMQKLIISLTILSFYGLIDLYTVHATDKDTIVDPLDPTQKAEPIFPPTQSKKRRDEPDQSEDSLINLPDGERPIKISRPSKNKERDLEKNSYLFSHQSNTELVFPDGMDSDEGKEEDLYLSEVYIQLSGTLLFGR</sequence>
<gene>
    <name evidence="2" type="ORF">CKN69_03100</name>
</gene>
<dbReference type="Proteomes" id="UP000297938">
    <property type="component" value="Unassembled WGS sequence"/>
</dbReference>
<proteinExistence type="predicted"/>
<dbReference type="RefSeq" id="WP_074402420.1">
    <property type="nucleotide sequence ID" value="NZ_CBCPJQ010000007.1"/>
</dbReference>
<feature type="region of interest" description="Disordered" evidence="1">
    <location>
        <begin position="37"/>
        <end position="97"/>
    </location>
</feature>
<reference evidence="2 3" key="1">
    <citation type="journal article" date="2018" name="Int. J. Food Microbiol.">
        <title>Growth of Carnobacterium spp. isolated from chilled vacuum-packaged meat under relevant acidic conditions.</title>
        <authorList>
            <person name="Zhang P."/>
            <person name="Badoni M."/>
            <person name="Ganzle M."/>
            <person name="Yang X."/>
        </authorList>
    </citation>
    <scope>NUCLEOTIDE SEQUENCE [LARGE SCALE GENOMIC DNA]</scope>
    <source>
        <strain evidence="2 3">B2</strain>
    </source>
</reference>
<protein>
    <submittedName>
        <fullName evidence="2">Uncharacterized protein</fullName>
    </submittedName>
</protein>
<name>A0A2R8A4F9_CARDV</name>
<evidence type="ECO:0000256" key="1">
    <source>
        <dbReference type="SAM" id="MobiDB-lite"/>
    </source>
</evidence>
<accession>A0A2R8A4F9</accession>
<evidence type="ECO:0000313" key="2">
    <source>
        <dbReference type="EMBL" id="TFJ28532.1"/>
    </source>
</evidence>
<comment type="caution">
    <text evidence="2">The sequence shown here is derived from an EMBL/GenBank/DDBJ whole genome shotgun (WGS) entry which is preliminary data.</text>
</comment>
<dbReference type="EMBL" id="NRPP01000007">
    <property type="protein sequence ID" value="TFJ28532.1"/>
    <property type="molecule type" value="Genomic_DNA"/>
</dbReference>
<dbReference type="STRING" id="2748.CDIV41_280063"/>
<organism evidence="2 3">
    <name type="scientific">Carnobacterium divergens</name>
    <name type="common">Lactobacillus divergens</name>
    <dbReference type="NCBI Taxonomy" id="2748"/>
    <lineage>
        <taxon>Bacteria</taxon>
        <taxon>Bacillati</taxon>
        <taxon>Bacillota</taxon>
        <taxon>Bacilli</taxon>
        <taxon>Lactobacillales</taxon>
        <taxon>Carnobacteriaceae</taxon>
        <taxon>Carnobacterium</taxon>
    </lineage>
</organism>